<evidence type="ECO:0000313" key="2">
    <source>
        <dbReference type="Proteomes" id="UP000287853"/>
    </source>
</evidence>
<keyword evidence="2" id="KW-1185">Reference proteome</keyword>
<dbReference type="EMBL" id="MTKO01000028">
    <property type="protein sequence ID" value="RWX47728.1"/>
    <property type="molecule type" value="Genomic_DNA"/>
</dbReference>
<evidence type="ECO:0000313" key="1">
    <source>
        <dbReference type="EMBL" id="RWX47728.1"/>
    </source>
</evidence>
<protein>
    <submittedName>
        <fullName evidence="1">Uncharacterized protein</fullName>
    </submittedName>
</protein>
<organism evidence="1 2">
    <name type="scientific">Candidatus Electrothrix aarhusensis</name>
    <dbReference type="NCBI Taxonomy" id="1859131"/>
    <lineage>
        <taxon>Bacteria</taxon>
        <taxon>Pseudomonadati</taxon>
        <taxon>Thermodesulfobacteriota</taxon>
        <taxon>Desulfobulbia</taxon>
        <taxon>Desulfobulbales</taxon>
        <taxon>Desulfobulbaceae</taxon>
        <taxon>Candidatus Electrothrix</taxon>
    </lineage>
</organism>
<comment type="caution">
    <text evidence="1">The sequence shown here is derived from an EMBL/GenBank/DDBJ whole genome shotgun (WGS) entry which is preliminary data.</text>
</comment>
<accession>A0A3S4TCN3</accession>
<reference evidence="1 2" key="1">
    <citation type="submission" date="2017-01" db="EMBL/GenBank/DDBJ databases">
        <title>The cable genome- insights into the physiology and evolution of filamentous bacteria capable of sulfide oxidation via long distance electron transfer.</title>
        <authorList>
            <person name="Schreiber L."/>
            <person name="Bjerg J.T."/>
            <person name="Boggild A."/>
            <person name="Van De Vossenberg J."/>
            <person name="Meysman F."/>
            <person name="Nielsen L.P."/>
            <person name="Schramm A."/>
            <person name="Kjeldsen K.U."/>
        </authorList>
    </citation>
    <scope>NUCLEOTIDE SEQUENCE [LARGE SCALE GENOMIC DNA]</scope>
    <source>
        <strain evidence="1">MCF</strain>
    </source>
</reference>
<dbReference type="AlphaFoldDB" id="A0A3S4TCN3"/>
<name>A0A3S4TCN3_9BACT</name>
<gene>
    <name evidence="1" type="ORF">H206_06965</name>
</gene>
<sequence length="62" mass="7023">MYLGDNSTSCYTRIAYFELLAKSSILRLSYFPSHLLVSALMKGNFSMSTIFIINDKIQPPTL</sequence>
<dbReference type="Proteomes" id="UP000287853">
    <property type="component" value="Unassembled WGS sequence"/>
</dbReference>
<proteinExistence type="predicted"/>